<organism evidence="2 3">
    <name type="scientific">Nitrosopumilus piranensis</name>
    <dbReference type="NCBI Taxonomy" id="1582439"/>
    <lineage>
        <taxon>Archaea</taxon>
        <taxon>Nitrososphaerota</taxon>
        <taxon>Nitrososphaeria</taxon>
        <taxon>Nitrosopumilales</taxon>
        <taxon>Nitrosopumilaceae</taxon>
        <taxon>Nitrosopumilus</taxon>
    </lineage>
</organism>
<dbReference type="RefSeq" id="WP_148702932.1">
    <property type="nucleotide sequence ID" value="NZ_CP010868.1"/>
</dbReference>
<reference evidence="2 3" key="2">
    <citation type="journal article" date="2016" name="ISME J.">
        <title>Physiological and genomic characterization of two novel marine thaumarchaeal strains indicates niche differentiation.</title>
        <authorList>
            <person name="Bayer B."/>
            <person name="Vojvoda J."/>
            <person name="Offre P."/>
            <person name="Alves R.J."/>
            <person name="Elisabeth N.H."/>
            <person name="Garcia J.A."/>
            <person name="Volland J.M."/>
            <person name="Srivastava A."/>
            <person name="Schleper C."/>
            <person name="Herndl G.J."/>
        </authorList>
    </citation>
    <scope>NUCLEOTIDE SEQUENCE [LARGE SCALE GENOMIC DNA]</scope>
    <source>
        <strain evidence="2 3">D3C</strain>
    </source>
</reference>
<proteinExistence type="predicted"/>
<reference evidence="2 3" key="3">
    <citation type="journal article" date="2019" name="Int. J. Syst. Evol. Microbiol.">
        <title>Nitrosopumilus adriaticus sp. nov. and Nitrosopumilus piranensis sp. nov., two ammonia-oxidizing archaea from the Adriatic Sea and members of the class Nitrososphaeria.</title>
        <authorList>
            <person name="Bayer B."/>
            <person name="Vojvoda J."/>
            <person name="Reinthaler T."/>
            <person name="Reyes C."/>
            <person name="Pinto M."/>
            <person name="Herndl G.J."/>
        </authorList>
    </citation>
    <scope>NUCLEOTIDE SEQUENCE [LARGE SCALE GENOMIC DNA]</scope>
    <source>
        <strain evidence="2 3">D3C</strain>
    </source>
</reference>
<gene>
    <name evidence="2" type="ORF">NPIRD3C_0801</name>
</gene>
<dbReference type="OrthoDB" id="117347at2157"/>
<sequence length="254" mass="29278">MKTRFLIILGIVVAVSVLYASISINDNAINVIYDSQRNSVDIFQDFVNSQKRVDTTMNTWFDMMLHSDDDLKNTVAILESEKNIQDKLYDEYVNLPDSEKTNEEIHRKIIDSINDGWLAKNIENLKPQKDAERIFRITLEHNGCENTCPVYSIMIDGDGSVLYKGLKNVKEIGKQEYQIQSDVLTELNPFLLEAYRDNIDEYGVQDDAKNTVIITIQFGQPKRITNHDNSGPVWLKDFEDKINEIAQTRQYVFG</sequence>
<dbReference type="EMBL" id="CP010868">
    <property type="protein sequence ID" value="AJM92013.1"/>
    <property type="molecule type" value="Genomic_DNA"/>
</dbReference>
<dbReference type="InterPro" id="IPR045497">
    <property type="entry name" value="DUF6438"/>
</dbReference>
<dbReference type="AlphaFoldDB" id="A0A0C5BQL1"/>
<dbReference type="GeneID" id="41599965"/>
<dbReference type="Pfam" id="PF20033">
    <property type="entry name" value="DUF6438"/>
    <property type="match status" value="1"/>
</dbReference>
<dbReference type="KEGG" id="nid:NPIRD3C_0801"/>
<accession>A0A0C5BQL1</accession>
<dbReference type="STRING" id="1582439.NPIRD3C_0801"/>
<reference evidence="3" key="1">
    <citation type="submission" date="2015-02" db="EMBL/GenBank/DDBJ databases">
        <title>Characterization of two novel Thaumarchaeota isolated from the Northern Adriatic Sea.</title>
        <authorList>
            <person name="Bayer B."/>
            <person name="Vojvoda J."/>
            <person name="Offre P."/>
            <person name="Srivastava A."/>
            <person name="Elisabeth N."/>
            <person name="Garcia J.A.L."/>
            <person name="Schleper C."/>
            <person name="Herndl G.J."/>
        </authorList>
    </citation>
    <scope>NUCLEOTIDE SEQUENCE [LARGE SCALE GENOMIC DNA]</scope>
    <source>
        <strain evidence="3">D3C</strain>
    </source>
</reference>
<evidence type="ECO:0000313" key="3">
    <source>
        <dbReference type="Proteomes" id="UP000032027"/>
    </source>
</evidence>
<evidence type="ECO:0000313" key="2">
    <source>
        <dbReference type="EMBL" id="AJM92013.1"/>
    </source>
</evidence>
<keyword evidence="3" id="KW-1185">Reference proteome</keyword>
<dbReference type="HOGENOM" id="CLU_1092394_0_0_2"/>
<feature type="domain" description="DUF6438" evidence="1">
    <location>
        <begin position="136"/>
        <end position="245"/>
    </location>
</feature>
<name>A0A0C5BQL1_9ARCH</name>
<dbReference type="PATRIC" id="fig|1582439.9.peg.823"/>
<evidence type="ECO:0000259" key="1">
    <source>
        <dbReference type="Pfam" id="PF20033"/>
    </source>
</evidence>
<dbReference type="Proteomes" id="UP000032027">
    <property type="component" value="Chromosome"/>
</dbReference>
<protein>
    <recommendedName>
        <fullName evidence="1">DUF6438 domain-containing protein</fullName>
    </recommendedName>
</protein>